<reference evidence="9 10" key="1">
    <citation type="submission" date="2017-05" db="EMBL/GenBank/DDBJ databases">
        <title>Vagococcus spp. assemblies.</title>
        <authorList>
            <person name="Gulvik C.A."/>
        </authorList>
    </citation>
    <scope>NUCLEOTIDE SEQUENCE [LARGE SCALE GENOMIC DNA]</scope>
    <source>
        <strain evidence="9 10">LMG 24798</strain>
    </source>
</reference>
<feature type="domain" description="LD-carboxypeptidase C-terminal" evidence="8">
    <location>
        <begin position="169"/>
        <end position="281"/>
    </location>
</feature>
<evidence type="ECO:0008006" key="11">
    <source>
        <dbReference type="Google" id="ProtNLM"/>
    </source>
</evidence>
<keyword evidence="2" id="KW-0121">Carboxypeptidase</keyword>
<protein>
    <recommendedName>
        <fullName evidence="11">LD-carboxypeptidase</fullName>
    </recommendedName>
</protein>
<dbReference type="Proteomes" id="UP000286773">
    <property type="component" value="Unassembled WGS sequence"/>
</dbReference>
<dbReference type="PANTHER" id="PTHR30237:SF2">
    <property type="entry name" value="MUREIN TETRAPEPTIDE CARBOXYPEPTIDASE"/>
    <property type="match status" value="1"/>
</dbReference>
<dbReference type="GO" id="GO:0008236">
    <property type="term" value="F:serine-type peptidase activity"/>
    <property type="evidence" value="ECO:0007669"/>
    <property type="project" value="UniProtKB-KW"/>
</dbReference>
<feature type="active site" description="Nucleophile" evidence="6">
    <location>
        <position position="107"/>
    </location>
</feature>
<evidence type="ECO:0000313" key="9">
    <source>
        <dbReference type="EMBL" id="RSU11395.1"/>
    </source>
</evidence>
<dbReference type="GO" id="GO:0004180">
    <property type="term" value="F:carboxypeptidase activity"/>
    <property type="evidence" value="ECO:0007669"/>
    <property type="project" value="UniProtKB-KW"/>
</dbReference>
<dbReference type="PANTHER" id="PTHR30237">
    <property type="entry name" value="MURAMOYLTETRAPEPTIDE CARBOXYPEPTIDASE"/>
    <property type="match status" value="1"/>
</dbReference>
<dbReference type="EMBL" id="NGKC01000008">
    <property type="protein sequence ID" value="RSU11395.1"/>
    <property type="molecule type" value="Genomic_DNA"/>
</dbReference>
<evidence type="ECO:0000256" key="5">
    <source>
        <dbReference type="ARBA" id="ARBA00022825"/>
    </source>
</evidence>
<proteinExistence type="inferred from homology"/>
<evidence type="ECO:0000256" key="3">
    <source>
        <dbReference type="ARBA" id="ARBA00022670"/>
    </source>
</evidence>
<accession>A0A430ATL5</accession>
<keyword evidence="5" id="KW-0720">Serine protease</keyword>
<dbReference type="InterPro" id="IPR027461">
    <property type="entry name" value="Carboxypeptidase_A_C_sf"/>
</dbReference>
<comment type="similarity">
    <text evidence="1">Belongs to the peptidase S66 family.</text>
</comment>
<name>A0A430ATL5_9ENTE</name>
<evidence type="ECO:0000256" key="4">
    <source>
        <dbReference type="ARBA" id="ARBA00022801"/>
    </source>
</evidence>
<dbReference type="InterPro" id="IPR040921">
    <property type="entry name" value="Peptidase_S66C"/>
</dbReference>
<dbReference type="RefSeq" id="WP_126813760.1">
    <property type="nucleotide sequence ID" value="NZ_NGKC01000008.1"/>
</dbReference>
<keyword evidence="4" id="KW-0378">Hydrolase</keyword>
<dbReference type="Pfam" id="PF02016">
    <property type="entry name" value="Peptidase_S66"/>
    <property type="match status" value="1"/>
</dbReference>
<evidence type="ECO:0000256" key="2">
    <source>
        <dbReference type="ARBA" id="ARBA00022645"/>
    </source>
</evidence>
<dbReference type="SUPFAM" id="SSF52317">
    <property type="entry name" value="Class I glutamine amidotransferase-like"/>
    <property type="match status" value="1"/>
</dbReference>
<dbReference type="PIRSF" id="PIRSF028757">
    <property type="entry name" value="LD-carboxypeptidase"/>
    <property type="match status" value="1"/>
</dbReference>
<dbReference type="Gene3D" id="3.50.30.60">
    <property type="entry name" value="LD-carboxypeptidase A C-terminal domain-like"/>
    <property type="match status" value="1"/>
</dbReference>
<gene>
    <name evidence="9" type="ORF">CBF27_07800</name>
</gene>
<feature type="active site" description="Charge relay system" evidence="6">
    <location>
        <position position="200"/>
    </location>
</feature>
<evidence type="ECO:0000259" key="7">
    <source>
        <dbReference type="Pfam" id="PF02016"/>
    </source>
</evidence>
<organism evidence="9 10">
    <name type="scientific">Vagococcus acidifermentans</name>
    <dbReference type="NCBI Taxonomy" id="564710"/>
    <lineage>
        <taxon>Bacteria</taxon>
        <taxon>Bacillati</taxon>
        <taxon>Bacillota</taxon>
        <taxon>Bacilli</taxon>
        <taxon>Lactobacillales</taxon>
        <taxon>Enterococcaceae</taxon>
        <taxon>Vagococcus</taxon>
    </lineage>
</organism>
<feature type="active site" description="Charge relay system" evidence="6">
    <location>
        <position position="268"/>
    </location>
</feature>
<dbReference type="AlphaFoldDB" id="A0A430ATL5"/>
<dbReference type="InterPro" id="IPR029062">
    <property type="entry name" value="Class_I_gatase-like"/>
</dbReference>
<keyword evidence="3" id="KW-0645">Protease</keyword>
<dbReference type="Gene3D" id="3.40.50.10740">
    <property type="entry name" value="Class I glutamine amidotransferase-like"/>
    <property type="match status" value="1"/>
</dbReference>
<comment type="caution">
    <text evidence="9">The sequence shown here is derived from an EMBL/GenBank/DDBJ whole genome shotgun (WGS) entry which is preliminary data.</text>
</comment>
<dbReference type="Pfam" id="PF17676">
    <property type="entry name" value="Peptidase_S66C"/>
    <property type="match status" value="1"/>
</dbReference>
<evidence type="ECO:0000256" key="6">
    <source>
        <dbReference type="PIRSR" id="PIRSR028757-1"/>
    </source>
</evidence>
<dbReference type="InterPro" id="IPR027478">
    <property type="entry name" value="LdcA_N"/>
</dbReference>
<feature type="domain" description="LD-carboxypeptidase N-terminal" evidence="7">
    <location>
        <begin position="11"/>
        <end position="124"/>
    </location>
</feature>
<dbReference type="InterPro" id="IPR003507">
    <property type="entry name" value="S66_fam"/>
</dbReference>
<keyword evidence="10" id="KW-1185">Reference proteome</keyword>
<dbReference type="SUPFAM" id="SSF141986">
    <property type="entry name" value="LD-carboxypeptidase A C-terminal domain-like"/>
    <property type="match status" value="1"/>
</dbReference>
<sequence length="290" mass="32180">MHLVCQPGDTIALVGNSNPLPASEKETVRQLTAVLNKLGIEVAESPLLFSRSTRHYQEKAAILNQYFADKTIKAIFDISGGDMANSVLPFLNYTAIKNHPKPFFGYSDVTTVLNALAAQSGIPTGLFQLKTILQDTTGQQLARFTETFIHGENSLYDVDWRFIRGNRMSGQLIGGNIRCFLKLAGTPYLPPLKDRILFLESQGGLTEKQFSYFHQLTQLPDFQQLSGILLGTFTDYERADSTQTIGDLLLDVLPDKKMPVAKTDDVGHGRLSKALVLNGETDLRIQQFLI</sequence>
<evidence type="ECO:0000313" key="10">
    <source>
        <dbReference type="Proteomes" id="UP000286773"/>
    </source>
</evidence>
<dbReference type="GO" id="GO:0006508">
    <property type="term" value="P:proteolysis"/>
    <property type="evidence" value="ECO:0007669"/>
    <property type="project" value="UniProtKB-KW"/>
</dbReference>
<dbReference type="InterPro" id="IPR040449">
    <property type="entry name" value="Peptidase_S66_N"/>
</dbReference>
<dbReference type="OrthoDB" id="9807329at2"/>
<evidence type="ECO:0000256" key="1">
    <source>
        <dbReference type="ARBA" id="ARBA00010233"/>
    </source>
</evidence>
<evidence type="ECO:0000259" key="8">
    <source>
        <dbReference type="Pfam" id="PF17676"/>
    </source>
</evidence>